<dbReference type="Proteomes" id="UP000500791">
    <property type="component" value="Chromosome"/>
</dbReference>
<evidence type="ECO:0000313" key="6">
    <source>
        <dbReference type="EMBL" id="QIK40092.1"/>
    </source>
</evidence>
<name>A0A6G7VJH5_9RHOB</name>
<dbReference type="GO" id="GO:0004553">
    <property type="term" value="F:hydrolase activity, hydrolyzing O-glycosyl compounds"/>
    <property type="evidence" value="ECO:0007669"/>
    <property type="project" value="InterPro"/>
</dbReference>
<dbReference type="GO" id="GO:0000270">
    <property type="term" value="P:peptidoglycan metabolic process"/>
    <property type="evidence" value="ECO:0007669"/>
    <property type="project" value="InterPro"/>
</dbReference>
<dbReference type="InterPro" id="IPR000189">
    <property type="entry name" value="Transglyc_AS"/>
</dbReference>
<organism evidence="6 7">
    <name type="scientific">Pontivivens nitratireducens</name>
    <dbReference type="NCBI Taxonomy" id="2758038"/>
    <lineage>
        <taxon>Bacteria</taxon>
        <taxon>Pseudomonadati</taxon>
        <taxon>Pseudomonadota</taxon>
        <taxon>Alphaproteobacteria</taxon>
        <taxon>Rhodobacterales</taxon>
        <taxon>Paracoccaceae</taxon>
        <taxon>Pontivivens</taxon>
    </lineage>
</organism>
<dbReference type="CDD" id="cd13401">
    <property type="entry name" value="Slt70-like"/>
    <property type="match status" value="1"/>
</dbReference>
<dbReference type="InterPro" id="IPR008939">
    <property type="entry name" value="Lytic_TGlycosylase_superhlx_U"/>
</dbReference>
<accession>A0A6G7VJH5</accession>
<gene>
    <name evidence="6" type="ORF">G8E03_04530</name>
</gene>
<dbReference type="GO" id="GO:0042597">
    <property type="term" value="C:periplasmic space"/>
    <property type="evidence" value="ECO:0007669"/>
    <property type="project" value="InterPro"/>
</dbReference>
<feature type="chain" id="PRO_5026243201" evidence="4">
    <location>
        <begin position="27"/>
        <end position="651"/>
    </location>
</feature>
<dbReference type="PANTHER" id="PTHR37423:SF2">
    <property type="entry name" value="MEMBRANE-BOUND LYTIC MUREIN TRANSGLYCOSYLASE C"/>
    <property type="match status" value="1"/>
</dbReference>
<comment type="similarity">
    <text evidence="1">Belongs to the transglycosylase Slt family.</text>
</comment>
<feature type="domain" description="Transglycosylase SLT" evidence="5">
    <location>
        <begin position="494"/>
        <end position="596"/>
    </location>
</feature>
<evidence type="ECO:0000256" key="4">
    <source>
        <dbReference type="SAM" id="SignalP"/>
    </source>
</evidence>
<dbReference type="InterPro" id="IPR023346">
    <property type="entry name" value="Lysozyme-like_dom_sf"/>
</dbReference>
<dbReference type="PROSITE" id="PS00922">
    <property type="entry name" value="TRANSGLYCOSYLASE"/>
    <property type="match status" value="1"/>
</dbReference>
<protein>
    <submittedName>
        <fullName evidence="6">Lytic transglycosylase domain-containing protein</fullName>
    </submittedName>
</protein>
<dbReference type="KEGG" id="mon:G8E03_04530"/>
<evidence type="ECO:0000256" key="3">
    <source>
        <dbReference type="ARBA" id="ARBA00022729"/>
    </source>
</evidence>
<dbReference type="SUPFAM" id="SSF53955">
    <property type="entry name" value="Lysozyme-like"/>
    <property type="match status" value="1"/>
</dbReference>
<evidence type="ECO:0000313" key="7">
    <source>
        <dbReference type="Proteomes" id="UP000500791"/>
    </source>
</evidence>
<dbReference type="SUPFAM" id="SSF48435">
    <property type="entry name" value="Bacterial muramidases"/>
    <property type="match status" value="1"/>
</dbReference>
<evidence type="ECO:0000256" key="2">
    <source>
        <dbReference type="ARBA" id="ARBA00009387"/>
    </source>
</evidence>
<reference evidence="6 7" key="1">
    <citation type="submission" date="2020-03" db="EMBL/GenBank/DDBJ databases">
        <title>Complete genome sequence of Monaibacterium sp. ALG8 with diverse plasmids.</title>
        <authorList>
            <person name="Sun C."/>
        </authorList>
    </citation>
    <scope>NUCLEOTIDE SEQUENCE [LARGE SCALE GENOMIC DNA]</scope>
    <source>
        <strain evidence="6 7">ALG8</strain>
    </source>
</reference>
<comment type="similarity">
    <text evidence="2">Belongs to the virb1 family.</text>
</comment>
<feature type="signal peptide" evidence="4">
    <location>
        <begin position="1"/>
        <end position="26"/>
    </location>
</feature>
<dbReference type="GO" id="GO:0008933">
    <property type="term" value="F:peptidoglycan lytic transglycosylase activity"/>
    <property type="evidence" value="ECO:0007669"/>
    <property type="project" value="InterPro"/>
</dbReference>
<dbReference type="Gene3D" id="1.25.20.10">
    <property type="entry name" value="Bacterial muramidases"/>
    <property type="match status" value="1"/>
</dbReference>
<dbReference type="Gene3D" id="1.10.530.10">
    <property type="match status" value="1"/>
</dbReference>
<evidence type="ECO:0000256" key="1">
    <source>
        <dbReference type="ARBA" id="ARBA00007734"/>
    </source>
</evidence>
<evidence type="ECO:0000259" key="5">
    <source>
        <dbReference type="Pfam" id="PF01464"/>
    </source>
</evidence>
<dbReference type="GO" id="GO:0016020">
    <property type="term" value="C:membrane"/>
    <property type="evidence" value="ECO:0007669"/>
    <property type="project" value="InterPro"/>
</dbReference>
<keyword evidence="7" id="KW-1185">Reference proteome</keyword>
<dbReference type="EMBL" id="CP049811">
    <property type="protein sequence ID" value="QIK40092.1"/>
    <property type="molecule type" value="Genomic_DNA"/>
</dbReference>
<dbReference type="AlphaFoldDB" id="A0A6G7VJH5"/>
<keyword evidence="3 4" id="KW-0732">Signal</keyword>
<sequence length="651" mass="71577">MIFAVLSRMILPVTAIALLGLSSASAQDAARSAQLVQAADEREWVQAVSAAQALGSAEALELVNWSRLRAGDANWWEYVQFMQTRGDWPGLSRMRRVGEARIPANATPANVIAFFDGEKPQTGVGVVALDRALRATGRAVEADALVVDAWQNMSLDTLGEQMLAASHPALIAPFHQVRLDNAIWEGRLGEAERMVPRVSPDWRALAVARIALRRNQDGVNGLIDAVPAALQSNAGLAYDRFRWRTQRGVDTATDLMRERSVSAATLGRPDRWARYRRDTARREMRTGNVAVAYEIASRHGLTSGSDYADLEWLSGFLQLRKLRNPGAAIGHFERFLAAVDTPISVGRGGYWLGRAHEAAGNRAEAEAAYRLGAEHQVSFYGQLAAQRLGAAPDPALSRGQQVDWRRSSIARDPRLTAAAILYAGGDWVNGELFLTRMMLDQQQEQAMSAVAQYALDEARRADSSVRLSKQAARSVVTLPLTAYPMMNLPALPGNLPPEMVMALSRQESELNPQAESRVGARGLMQLMPGTARDVSRQLGIEYSLGQLTSNPAYNIRLGTTYLSEQLAAFGGSYIMAAAAYNAGPGRPRQWAQRYGDPRFMDVEEAVDWIEGIPFNETRNYVMRVLEGMHVYRQRINGRPVPLRIEQDITAG</sequence>
<dbReference type="Pfam" id="PF01464">
    <property type="entry name" value="SLT"/>
    <property type="match status" value="1"/>
</dbReference>
<dbReference type="PANTHER" id="PTHR37423">
    <property type="entry name" value="SOLUBLE LYTIC MUREIN TRANSGLYCOSYLASE-RELATED"/>
    <property type="match status" value="1"/>
</dbReference>
<dbReference type="InterPro" id="IPR008258">
    <property type="entry name" value="Transglycosylase_SLT_dom_1"/>
</dbReference>
<proteinExistence type="inferred from homology"/>